<keyword evidence="11" id="KW-1185">Reference proteome</keyword>
<dbReference type="RefSeq" id="WP_169198707.1">
    <property type="nucleotide sequence ID" value="NZ_WTVH02000009.1"/>
</dbReference>
<evidence type="ECO:0000313" key="11">
    <source>
        <dbReference type="Proteomes" id="UP000601990"/>
    </source>
</evidence>
<evidence type="ECO:0000256" key="7">
    <source>
        <dbReference type="ARBA" id="ARBA00023225"/>
    </source>
</evidence>
<evidence type="ECO:0000256" key="4">
    <source>
        <dbReference type="ARBA" id="ARBA00022448"/>
    </source>
</evidence>
<evidence type="ECO:0000256" key="1">
    <source>
        <dbReference type="ARBA" id="ARBA00003041"/>
    </source>
</evidence>
<keyword evidence="4" id="KW-0813">Transport</keyword>
<comment type="function">
    <text evidence="1">Needed for flagellar regrowth and assembly.</text>
</comment>
<keyword evidence="6" id="KW-0653">Protein transport</keyword>
<sequence>MSISRHQAVGAYRRWEPPAFGGEAAPAPEADAPHAAEPAPPPAPPQPEPAPPPDLPPDPGPPVRLPTAADIESMFEDARRDGHEAGYREGAEQARQEALRIAALADALDEALARLDRDVAEELVGLAIEVARRMVRNALTEQPETVIETVRMALNQLPQGQARIHLHPDDVALVRTHLAEQSSHGHPTLIDDDAISRGGCVVQTAASQLDATLETRWRRILETLGRADAAWQEPG</sequence>
<evidence type="ECO:0000256" key="3">
    <source>
        <dbReference type="ARBA" id="ARBA00016507"/>
    </source>
</evidence>
<evidence type="ECO:0000256" key="5">
    <source>
        <dbReference type="ARBA" id="ARBA00022795"/>
    </source>
</evidence>
<dbReference type="InterPro" id="IPR018035">
    <property type="entry name" value="Flagellar_FliH/T3SS_HrpE"/>
</dbReference>
<dbReference type="Proteomes" id="UP000601990">
    <property type="component" value="Unassembled WGS sequence"/>
</dbReference>
<feature type="region of interest" description="Disordered" evidence="8">
    <location>
        <begin position="1"/>
        <end position="66"/>
    </location>
</feature>
<dbReference type="PANTHER" id="PTHR34982">
    <property type="entry name" value="YOP PROTEINS TRANSLOCATION PROTEIN L"/>
    <property type="match status" value="1"/>
</dbReference>
<keyword evidence="10" id="KW-0966">Cell projection</keyword>
<proteinExistence type="inferred from homology"/>
<evidence type="ECO:0000259" key="9">
    <source>
        <dbReference type="Pfam" id="PF02108"/>
    </source>
</evidence>
<accession>A0ABX1N2D4</accession>
<evidence type="ECO:0000256" key="2">
    <source>
        <dbReference type="ARBA" id="ARBA00006602"/>
    </source>
</evidence>
<name>A0ABX1N2D4_9RHOO</name>
<evidence type="ECO:0000256" key="8">
    <source>
        <dbReference type="SAM" id="MobiDB-lite"/>
    </source>
</evidence>
<feature type="domain" description="Flagellar assembly protein FliH/Type III secretion system HrpE" evidence="9">
    <location>
        <begin position="96"/>
        <end position="220"/>
    </location>
</feature>
<dbReference type="PANTHER" id="PTHR34982:SF1">
    <property type="entry name" value="FLAGELLAR ASSEMBLY PROTEIN FLIH"/>
    <property type="match status" value="1"/>
</dbReference>
<keyword evidence="7" id="KW-1006">Bacterial flagellum protein export</keyword>
<reference evidence="10" key="1">
    <citation type="submission" date="2019-12" db="EMBL/GenBank/DDBJ databases">
        <title>Comparative genomics gives insights into the taxonomy of the Azoarcus-Aromatoleum group and reveals separate origins of nif in the plant-associated Azoarcus and non-plant-associated Aromatoleum sub-groups.</title>
        <authorList>
            <person name="Lafos M."/>
            <person name="Maluk M."/>
            <person name="Batista M."/>
            <person name="Junghare M."/>
            <person name="Carmona M."/>
            <person name="Faoro H."/>
            <person name="Cruz L.M."/>
            <person name="Battistoni F."/>
            <person name="De Souza E."/>
            <person name="Pedrosa F."/>
            <person name="Chen W.-M."/>
            <person name="Poole P.S."/>
            <person name="Dixon R.A."/>
            <person name="James E.K."/>
        </authorList>
    </citation>
    <scope>NUCLEOTIDE SEQUENCE</scope>
    <source>
        <strain evidence="10">U120</strain>
    </source>
</reference>
<dbReference type="EMBL" id="WTVH01000014">
    <property type="protein sequence ID" value="NMF93428.1"/>
    <property type="molecule type" value="Genomic_DNA"/>
</dbReference>
<comment type="caution">
    <text evidence="10">The sequence shown here is derived from an EMBL/GenBank/DDBJ whole genome shotgun (WGS) entry which is preliminary data.</text>
</comment>
<dbReference type="InterPro" id="IPR051472">
    <property type="entry name" value="T3SS_Stator/FliH"/>
</dbReference>
<keyword evidence="10" id="KW-0969">Cilium</keyword>
<organism evidence="10 11">
    <name type="scientific">Aromatoleum buckelii</name>
    <dbReference type="NCBI Taxonomy" id="200254"/>
    <lineage>
        <taxon>Bacteria</taxon>
        <taxon>Pseudomonadati</taxon>
        <taxon>Pseudomonadota</taxon>
        <taxon>Betaproteobacteria</taxon>
        <taxon>Rhodocyclales</taxon>
        <taxon>Rhodocyclaceae</taxon>
        <taxon>Aromatoleum</taxon>
    </lineage>
</organism>
<feature type="compositionally biased region" description="Pro residues" evidence="8">
    <location>
        <begin position="38"/>
        <end position="64"/>
    </location>
</feature>
<dbReference type="Pfam" id="PF02108">
    <property type="entry name" value="FliH"/>
    <property type="match status" value="1"/>
</dbReference>
<feature type="compositionally biased region" description="Low complexity" evidence="8">
    <location>
        <begin position="17"/>
        <end position="37"/>
    </location>
</feature>
<comment type="similarity">
    <text evidence="2">Belongs to the FliH family.</text>
</comment>
<keyword evidence="5" id="KW-1005">Bacterial flagellum biogenesis</keyword>
<evidence type="ECO:0000256" key="6">
    <source>
        <dbReference type="ARBA" id="ARBA00022927"/>
    </source>
</evidence>
<evidence type="ECO:0000313" key="10">
    <source>
        <dbReference type="EMBL" id="NMF93428.1"/>
    </source>
</evidence>
<dbReference type="SUPFAM" id="SSF160527">
    <property type="entry name" value="V-type ATPase subunit E-like"/>
    <property type="match status" value="1"/>
</dbReference>
<protein>
    <recommendedName>
        <fullName evidence="3">Flagellar assembly protein FliH</fullName>
    </recommendedName>
</protein>
<gene>
    <name evidence="10" type="ORF">GO608_08830</name>
</gene>
<keyword evidence="10" id="KW-0282">Flagellum</keyword>